<evidence type="ECO:0000313" key="2">
    <source>
        <dbReference type="Proteomes" id="UP000695007"/>
    </source>
</evidence>
<evidence type="ECO:0000313" key="3">
    <source>
        <dbReference type="RefSeq" id="XP_011498555.1"/>
    </source>
</evidence>
<keyword evidence="2" id="KW-1185">Reference proteome</keyword>
<dbReference type="RefSeq" id="XP_011498555.1">
    <property type="nucleotide sequence ID" value="XM_011500253.1"/>
</dbReference>
<feature type="signal peptide" evidence="1">
    <location>
        <begin position="1"/>
        <end position="20"/>
    </location>
</feature>
<keyword evidence="1" id="KW-0732">Signal</keyword>
<accession>A0AAJ7DW36</accession>
<dbReference type="GeneID" id="105362767"/>
<protein>
    <submittedName>
        <fullName evidence="3">Omega-conotoxin-like protein 1</fullName>
    </submittedName>
</protein>
<name>A0AAJ7DW36_9HYME</name>
<evidence type="ECO:0000256" key="1">
    <source>
        <dbReference type="SAM" id="SignalP"/>
    </source>
</evidence>
<dbReference type="AlphaFoldDB" id="A0AAJ7DW36"/>
<feature type="chain" id="PRO_5042562044" evidence="1">
    <location>
        <begin position="21"/>
        <end position="78"/>
    </location>
</feature>
<reference evidence="3" key="1">
    <citation type="submission" date="2025-08" db="UniProtKB">
        <authorList>
            <consortium name="RefSeq"/>
        </authorList>
    </citation>
    <scope>IDENTIFICATION</scope>
</reference>
<dbReference type="KEGG" id="csol:105362767"/>
<dbReference type="Proteomes" id="UP000695007">
    <property type="component" value="Unplaced"/>
</dbReference>
<gene>
    <name evidence="3" type="primary">LOC105362767</name>
</gene>
<sequence>MSRFMLIALIVLLASTLISAESKSTCGRHGDPCVSKSDCCSGSPMICNIRARRCQIHISEAELWAARAKILGRQGPDQ</sequence>
<organism evidence="2 3">
    <name type="scientific">Ceratosolen solmsi marchali</name>
    <dbReference type="NCBI Taxonomy" id="326594"/>
    <lineage>
        <taxon>Eukaryota</taxon>
        <taxon>Metazoa</taxon>
        <taxon>Ecdysozoa</taxon>
        <taxon>Arthropoda</taxon>
        <taxon>Hexapoda</taxon>
        <taxon>Insecta</taxon>
        <taxon>Pterygota</taxon>
        <taxon>Neoptera</taxon>
        <taxon>Endopterygota</taxon>
        <taxon>Hymenoptera</taxon>
        <taxon>Apocrita</taxon>
        <taxon>Proctotrupomorpha</taxon>
        <taxon>Chalcidoidea</taxon>
        <taxon>Agaonidae</taxon>
        <taxon>Agaoninae</taxon>
        <taxon>Ceratosolen</taxon>
    </lineage>
</organism>
<proteinExistence type="predicted"/>